<comment type="caution">
    <text evidence="2">The sequence shown here is derived from an EMBL/GenBank/DDBJ whole genome shotgun (WGS) entry which is preliminary data.</text>
</comment>
<protein>
    <submittedName>
        <fullName evidence="2">Uncharacterized protein</fullName>
    </submittedName>
</protein>
<keyword evidence="1" id="KW-1133">Transmembrane helix</keyword>
<reference evidence="2 3" key="1">
    <citation type="submission" date="2018-06" db="EMBL/GenBank/DDBJ databases">
        <title>Extensive metabolic versatility and redundancy in microbially diverse, dynamic hydrothermal sediments.</title>
        <authorList>
            <person name="Dombrowski N."/>
            <person name="Teske A."/>
            <person name="Baker B.J."/>
        </authorList>
    </citation>
    <scope>NUCLEOTIDE SEQUENCE [LARGE SCALE GENOMIC DNA]</scope>
    <source>
        <strain evidence="2">B20_G2</strain>
    </source>
</reference>
<keyword evidence="1" id="KW-0472">Membrane</keyword>
<accession>A0A497F8M6</accession>
<evidence type="ECO:0000313" key="2">
    <source>
        <dbReference type="EMBL" id="RLE55963.1"/>
    </source>
</evidence>
<name>A0A497F8M6_9CREN</name>
<evidence type="ECO:0000313" key="3">
    <source>
        <dbReference type="Proteomes" id="UP000269499"/>
    </source>
</evidence>
<dbReference type="EMBL" id="QMRA01000001">
    <property type="protein sequence ID" value="RLE55963.1"/>
    <property type="molecule type" value="Genomic_DNA"/>
</dbReference>
<keyword evidence="1" id="KW-0812">Transmembrane</keyword>
<dbReference type="Proteomes" id="UP000269499">
    <property type="component" value="Unassembled WGS sequence"/>
</dbReference>
<evidence type="ECO:0000256" key="1">
    <source>
        <dbReference type="SAM" id="Phobius"/>
    </source>
</evidence>
<organism evidence="2 3">
    <name type="scientific">Thermoproteota archaeon</name>
    <dbReference type="NCBI Taxonomy" id="2056631"/>
    <lineage>
        <taxon>Archaea</taxon>
        <taxon>Thermoproteota</taxon>
    </lineage>
</organism>
<feature type="transmembrane region" description="Helical" evidence="1">
    <location>
        <begin position="9"/>
        <end position="31"/>
    </location>
</feature>
<sequence length="129" mass="14419">MPRSKRRGLALKIFAAAIVSMTIFGLALYFFQPLNVVNLKAEYKEAQLVQISGTYHICLIFEVKNEKSTPVVANVEIDLSGRGVPVSRITHVIDGKTGSRLNYEVKSDYVIVVRLTLSANEVRQIRVIL</sequence>
<gene>
    <name evidence="2" type="ORF">DRJ26_00030</name>
</gene>
<proteinExistence type="predicted"/>
<dbReference type="AlphaFoldDB" id="A0A497F8M6"/>